<proteinExistence type="inferred from homology"/>
<accession>A0A1E5IUG0</accession>
<dbReference type="RefSeq" id="WP_069670939.1">
    <property type="nucleotide sequence ID" value="NZ_BPEU01000002.1"/>
</dbReference>
<reference evidence="2 5" key="2">
    <citation type="submission" date="2021-05" db="EMBL/GenBank/DDBJ databases">
        <title>Molecular characterization for Shewanella algae harboring chromosomal blaOXA-55-like strains isolated from clinical and environment sample.</title>
        <authorList>
            <person name="Ohama Y."/>
            <person name="Aoki K."/>
            <person name="Harada S."/>
            <person name="Moriya K."/>
            <person name="Ishii Y."/>
            <person name="Tateda K."/>
        </authorList>
    </citation>
    <scope>NUCLEOTIDE SEQUENCE [LARGE SCALE GENOMIC DNA]</scope>
    <source>
        <strain evidence="2 5">MBTL60-118</strain>
    </source>
</reference>
<evidence type="ECO:0000313" key="5">
    <source>
        <dbReference type="Proteomes" id="UP000773469"/>
    </source>
</evidence>
<dbReference type="GO" id="GO:0005507">
    <property type="term" value="F:copper ion binding"/>
    <property type="evidence" value="ECO:0007669"/>
    <property type="project" value="TreeGrafter"/>
</dbReference>
<dbReference type="Pfam" id="PF03091">
    <property type="entry name" value="CutA1"/>
    <property type="match status" value="1"/>
</dbReference>
<dbReference type="SUPFAM" id="SSF54913">
    <property type="entry name" value="GlnB-like"/>
    <property type="match status" value="1"/>
</dbReference>
<keyword evidence="5" id="KW-1185">Reference proteome</keyword>
<evidence type="ECO:0000313" key="2">
    <source>
        <dbReference type="EMBL" id="GIU35248.1"/>
    </source>
</evidence>
<protein>
    <submittedName>
        <fullName evidence="2 3">Cation tolerance protein CutA</fullName>
    </submittedName>
</protein>
<gene>
    <name evidence="2" type="primary">cutA</name>
    <name evidence="3" type="ORF">BEL05_00620</name>
    <name evidence="2" type="ORF">TUM3794_02650</name>
</gene>
<dbReference type="PANTHER" id="PTHR23419:SF8">
    <property type="entry name" value="FI09726P"/>
    <property type="match status" value="1"/>
</dbReference>
<dbReference type="PANTHER" id="PTHR23419">
    <property type="entry name" value="DIVALENT CATION TOLERANCE CUTA-RELATED"/>
    <property type="match status" value="1"/>
</dbReference>
<dbReference type="GO" id="GO:0010038">
    <property type="term" value="P:response to metal ion"/>
    <property type="evidence" value="ECO:0007669"/>
    <property type="project" value="InterPro"/>
</dbReference>
<dbReference type="OrthoDB" id="37622at2"/>
<dbReference type="Proteomes" id="UP000095230">
    <property type="component" value="Unassembled WGS sequence"/>
</dbReference>
<dbReference type="Gene3D" id="3.30.70.120">
    <property type="match status" value="1"/>
</dbReference>
<dbReference type="Proteomes" id="UP000773469">
    <property type="component" value="Unassembled WGS sequence"/>
</dbReference>
<comment type="caution">
    <text evidence="3">The sequence shown here is derived from an EMBL/GenBank/DDBJ whole genome shotgun (WGS) entry which is preliminary data.</text>
</comment>
<dbReference type="InterPro" id="IPR004323">
    <property type="entry name" value="Ion_tolerance_CutA"/>
</dbReference>
<sequence length="107" mass="11863">MLDTYLLVMTSCPDDATARTIAHDVVDAKLAACAQISAPMTSVYRWQGKVCQESEVSLSFKCHKSLYSQLADKIIALHPYDVPELIATEIVQGSPAYLDWIKETTQL</sequence>
<comment type="similarity">
    <text evidence="1">Belongs to the CutA family.</text>
</comment>
<dbReference type="STRING" id="23.BEL05_00620"/>
<dbReference type="InterPro" id="IPR015867">
    <property type="entry name" value="N-reg_PII/ATP_PRibTrfase_C"/>
</dbReference>
<dbReference type="EMBL" id="MCBT01000024">
    <property type="protein sequence ID" value="OEG74135.1"/>
    <property type="molecule type" value="Genomic_DNA"/>
</dbReference>
<name>A0A1E5IUG0_SHECO</name>
<dbReference type="EMBL" id="BPEU01000002">
    <property type="protein sequence ID" value="GIU35248.1"/>
    <property type="molecule type" value="Genomic_DNA"/>
</dbReference>
<evidence type="ECO:0000256" key="1">
    <source>
        <dbReference type="ARBA" id="ARBA00010169"/>
    </source>
</evidence>
<reference evidence="3 4" key="1">
    <citation type="submission" date="2016-07" db="EMBL/GenBank/DDBJ databases">
        <title>Whole-genome of two Shewanella species isolated from a digestive organ of sea cucumber Apostichopus japonicus Selenka 1867.</title>
        <authorList>
            <person name="Hong H.-H."/>
            <person name="Choi H."/>
            <person name="Cheon S."/>
            <person name="Oh J.-S."/>
            <person name="Lee H.-G."/>
            <person name="Park C."/>
        </authorList>
    </citation>
    <scope>NUCLEOTIDE SEQUENCE [LARGE SCALE GENOMIC DNA]</scope>
    <source>
        <strain evidence="3 4">CSB03KR</strain>
    </source>
</reference>
<dbReference type="AlphaFoldDB" id="A0A1E5IUG0"/>
<dbReference type="InterPro" id="IPR011322">
    <property type="entry name" value="N-reg_PII-like_a/b"/>
</dbReference>
<organism evidence="3 4">
    <name type="scientific">Shewanella colwelliana</name>
    <name type="common">Alteromonas colwelliana</name>
    <dbReference type="NCBI Taxonomy" id="23"/>
    <lineage>
        <taxon>Bacteria</taxon>
        <taxon>Pseudomonadati</taxon>
        <taxon>Pseudomonadota</taxon>
        <taxon>Gammaproteobacteria</taxon>
        <taxon>Alteromonadales</taxon>
        <taxon>Shewanellaceae</taxon>
        <taxon>Shewanella</taxon>
    </lineage>
</organism>
<evidence type="ECO:0000313" key="3">
    <source>
        <dbReference type="EMBL" id="OEG74135.1"/>
    </source>
</evidence>
<evidence type="ECO:0000313" key="4">
    <source>
        <dbReference type="Proteomes" id="UP000095230"/>
    </source>
</evidence>